<dbReference type="InterPro" id="IPR036249">
    <property type="entry name" value="Thioredoxin-like_sf"/>
</dbReference>
<dbReference type="EMBL" id="SDWT01000001">
    <property type="protein sequence ID" value="RYB95787.1"/>
    <property type="molecule type" value="Genomic_DNA"/>
</dbReference>
<organism evidence="1 2">
    <name type="scientific">Nocardioides oleivorans</name>
    <dbReference type="NCBI Taxonomy" id="273676"/>
    <lineage>
        <taxon>Bacteria</taxon>
        <taxon>Bacillati</taxon>
        <taxon>Actinomycetota</taxon>
        <taxon>Actinomycetes</taxon>
        <taxon>Propionibacteriales</taxon>
        <taxon>Nocardioidaceae</taxon>
        <taxon>Nocardioides</taxon>
    </lineage>
</organism>
<evidence type="ECO:0000313" key="1">
    <source>
        <dbReference type="EMBL" id="RYB95787.1"/>
    </source>
</evidence>
<gene>
    <name evidence="1" type="ORF">EUA93_06725</name>
</gene>
<evidence type="ECO:0000313" key="2">
    <source>
        <dbReference type="Proteomes" id="UP000294071"/>
    </source>
</evidence>
<accession>A0A4Q2S2G8</accession>
<dbReference type="InterPro" id="IPR050553">
    <property type="entry name" value="Thioredoxin_ResA/DsbE_sf"/>
</dbReference>
<comment type="caution">
    <text evidence="1">The sequence shown here is derived from an EMBL/GenBank/DDBJ whole genome shotgun (WGS) entry which is preliminary data.</text>
</comment>
<dbReference type="PANTHER" id="PTHR42852">
    <property type="entry name" value="THIOL:DISULFIDE INTERCHANGE PROTEIN DSBE"/>
    <property type="match status" value="1"/>
</dbReference>
<protein>
    <submittedName>
        <fullName evidence="1">TlpA family protein disulfide reductase</fullName>
    </submittedName>
</protein>
<reference evidence="1 2" key="1">
    <citation type="submission" date="2019-01" db="EMBL/GenBank/DDBJ databases">
        <title>Novel species of Nocardioides.</title>
        <authorList>
            <person name="Liu Q."/>
            <person name="Xin Y.-H."/>
        </authorList>
    </citation>
    <scope>NUCLEOTIDE SEQUENCE [LARGE SCALE GENOMIC DNA]</scope>
    <source>
        <strain evidence="1 2">CGMCC 4.6882</strain>
    </source>
</reference>
<name>A0A4Q2S2G8_9ACTN</name>
<dbReference type="Gene3D" id="3.40.30.10">
    <property type="entry name" value="Glutaredoxin"/>
    <property type="match status" value="1"/>
</dbReference>
<dbReference type="SUPFAM" id="SSF52833">
    <property type="entry name" value="Thioredoxin-like"/>
    <property type="match status" value="1"/>
</dbReference>
<dbReference type="CDD" id="cd02966">
    <property type="entry name" value="TlpA_like_family"/>
    <property type="match status" value="1"/>
</dbReference>
<dbReference type="PANTHER" id="PTHR42852:SF13">
    <property type="entry name" value="PROTEIN DIPZ"/>
    <property type="match status" value="1"/>
</dbReference>
<dbReference type="OrthoDB" id="9811352at2"/>
<dbReference type="Proteomes" id="UP000294071">
    <property type="component" value="Unassembled WGS sequence"/>
</dbReference>
<dbReference type="AlphaFoldDB" id="A0A4Q2S2G8"/>
<keyword evidence="2" id="KW-1185">Reference proteome</keyword>
<sequence>MTIRDWTVAGWLGTPRPDFAVGDLADRVVLAAAFQMLCPGCVETTIPQLRRAAATFPADQVAVVGLHTVFEHHEAMTPVALQAFLHEYRVTFPVAMDQPARRGQVPVTMERFAMQGTPTVMLYDRAGALRRRTFGHVPDLELGAQVAALVLEDGPTAAPPVAHDVRPSRAYACDETGCRV</sequence>
<proteinExistence type="predicted"/>